<dbReference type="SUPFAM" id="SSF75620">
    <property type="entry name" value="Release factor"/>
    <property type="match status" value="1"/>
</dbReference>
<dbReference type="FunFam" id="3.30.70.1660:FF:000002">
    <property type="entry name" value="Peptide chain release factor 1"/>
    <property type="match status" value="1"/>
</dbReference>
<dbReference type="Pfam" id="PF03462">
    <property type="entry name" value="PCRF"/>
    <property type="match status" value="1"/>
</dbReference>
<keyword evidence="3" id="KW-0648">Protein biosynthesis</keyword>
<dbReference type="Pfam" id="PF00472">
    <property type="entry name" value="RF-1"/>
    <property type="match status" value="1"/>
</dbReference>
<feature type="signal peptide" evidence="4">
    <location>
        <begin position="1"/>
        <end position="25"/>
    </location>
</feature>
<keyword evidence="7" id="KW-1185">Reference proteome</keyword>
<dbReference type="GO" id="GO:0005737">
    <property type="term" value="C:cytoplasm"/>
    <property type="evidence" value="ECO:0007669"/>
    <property type="project" value="UniProtKB-ARBA"/>
</dbReference>
<dbReference type="InterPro" id="IPR000352">
    <property type="entry name" value="Pep_chain_release_fac_I"/>
</dbReference>
<dbReference type="Gene3D" id="3.30.70.1660">
    <property type="match status" value="1"/>
</dbReference>
<dbReference type="EMBL" id="VDCV01000014">
    <property type="protein sequence ID" value="KAB5527317.1"/>
    <property type="molecule type" value="Genomic_DNA"/>
</dbReference>
<evidence type="ECO:0000259" key="5">
    <source>
        <dbReference type="SMART" id="SM00937"/>
    </source>
</evidence>
<keyword evidence="2" id="KW-0488">Methylation</keyword>
<reference evidence="7" key="1">
    <citation type="journal article" date="2019" name="Gigascience">
        <title>De novo genome assembly of the endangered Acer yangbiense, a plant species with extremely small populations endemic to Yunnan Province, China.</title>
        <authorList>
            <person name="Yang J."/>
            <person name="Wariss H.M."/>
            <person name="Tao L."/>
            <person name="Zhang R."/>
            <person name="Yun Q."/>
            <person name="Hollingsworth P."/>
            <person name="Dao Z."/>
            <person name="Luo G."/>
            <person name="Guo H."/>
            <person name="Ma Y."/>
            <person name="Sun W."/>
        </authorList>
    </citation>
    <scope>NUCLEOTIDE SEQUENCE [LARGE SCALE GENOMIC DNA]</scope>
    <source>
        <strain evidence="7">cv. br00</strain>
    </source>
</reference>
<proteinExistence type="inferred from homology"/>
<feature type="chain" id="PRO_5024311720" description="Peptide chain release factor domain-containing protein" evidence="4">
    <location>
        <begin position="26"/>
        <end position="498"/>
    </location>
</feature>
<comment type="caution">
    <text evidence="6">The sequence shown here is derived from an EMBL/GenBank/DDBJ whole genome shotgun (WGS) entry which is preliminary data.</text>
</comment>
<dbReference type="GO" id="GO:0016149">
    <property type="term" value="F:translation release factor activity, codon specific"/>
    <property type="evidence" value="ECO:0007669"/>
    <property type="project" value="InterPro"/>
</dbReference>
<accession>A0A5N5KDH4</accession>
<dbReference type="PROSITE" id="PS51257">
    <property type="entry name" value="PROKAR_LIPOPROTEIN"/>
    <property type="match status" value="1"/>
</dbReference>
<dbReference type="InterPro" id="IPR050057">
    <property type="entry name" value="Prokaryotic/Mito_RF"/>
</dbReference>
<dbReference type="InterPro" id="IPR004373">
    <property type="entry name" value="RF-1"/>
</dbReference>
<dbReference type="AlphaFoldDB" id="A0A5N5KDH4"/>
<dbReference type="NCBIfam" id="TIGR00019">
    <property type="entry name" value="prfA"/>
    <property type="match status" value="1"/>
</dbReference>
<comment type="similarity">
    <text evidence="1">Belongs to the prokaryotic/mitochondrial release factor family.</text>
</comment>
<dbReference type="NCBIfam" id="NF001859">
    <property type="entry name" value="PRK00591.1"/>
    <property type="match status" value="1"/>
</dbReference>
<sequence length="498" mass="56022">MRGDMALKHVCLTLFVGLFAALTSCFDCKFNITVEAQAQDHFNVSDQNERADHGLSQACLTYQRNGGYISPRRRIHGGGGGGVGFKWSFNLLKQKLIQSGRNTNHWNRTSILQSPIPKPFSRSYSTAESQMQLSPNLITIMEQRLSAIEHRSACLENFMNQPEASPAEFSRANKELRKLRGSMELITYLRTKQKEIDGLRSLMAECPEDKDMFDMANEELSQVMEEEKRLQNLLLKSLLPRDDADERDCILEVRAGTGGEEASLFAMDIFKMYERFSQNNGWKFEVVDITESDSKGYKEASAAISGADVFGKLKFESGVHRVQRVPVTEKLGRVHTSAVSVAILPQADEVDVQLRNEQLRIDTYRSGGSGGQHANTTNSAVRITHLPTGITVSIQDERSQHMNKSKALKVLCAKLYEMERSRLHTNRSRLRSEQIGSGDRSERIRTYNFPQGRVTDHRVGITHHAINDVMQGESLDVFIDALLLQQEMDAIASFGSIE</sequence>
<evidence type="ECO:0000313" key="7">
    <source>
        <dbReference type="Proteomes" id="UP000326939"/>
    </source>
</evidence>
<name>A0A5N5KDH4_9ROSI</name>
<dbReference type="PANTHER" id="PTHR43804:SF7">
    <property type="entry name" value="LD18447P"/>
    <property type="match status" value="1"/>
</dbReference>
<evidence type="ECO:0000256" key="1">
    <source>
        <dbReference type="ARBA" id="ARBA00010835"/>
    </source>
</evidence>
<dbReference type="HAMAP" id="MF_00093">
    <property type="entry name" value="Rel_fac_1"/>
    <property type="match status" value="1"/>
</dbReference>
<keyword evidence="4" id="KW-0732">Signal</keyword>
<dbReference type="InterPro" id="IPR045853">
    <property type="entry name" value="Pep_chain_release_fac_I_sf"/>
</dbReference>
<dbReference type="Proteomes" id="UP000326939">
    <property type="component" value="Chromosome 14"/>
</dbReference>
<dbReference type="InterPro" id="IPR005139">
    <property type="entry name" value="PCRF"/>
</dbReference>
<feature type="domain" description="Peptide chain release factor" evidence="5">
    <location>
        <begin position="201"/>
        <end position="316"/>
    </location>
</feature>
<evidence type="ECO:0000256" key="3">
    <source>
        <dbReference type="ARBA" id="ARBA00022917"/>
    </source>
</evidence>
<dbReference type="PANTHER" id="PTHR43804">
    <property type="entry name" value="LD18447P"/>
    <property type="match status" value="1"/>
</dbReference>
<evidence type="ECO:0000256" key="4">
    <source>
        <dbReference type="SAM" id="SignalP"/>
    </source>
</evidence>
<evidence type="ECO:0000313" key="6">
    <source>
        <dbReference type="EMBL" id="KAB5527317.1"/>
    </source>
</evidence>
<dbReference type="FunFam" id="3.30.160.20:FF:000004">
    <property type="entry name" value="Peptide chain release factor 1"/>
    <property type="match status" value="1"/>
</dbReference>
<dbReference type="Gene3D" id="6.10.140.1950">
    <property type="match status" value="1"/>
</dbReference>
<organism evidence="6 7">
    <name type="scientific">Salix brachista</name>
    <dbReference type="NCBI Taxonomy" id="2182728"/>
    <lineage>
        <taxon>Eukaryota</taxon>
        <taxon>Viridiplantae</taxon>
        <taxon>Streptophyta</taxon>
        <taxon>Embryophyta</taxon>
        <taxon>Tracheophyta</taxon>
        <taxon>Spermatophyta</taxon>
        <taxon>Magnoliopsida</taxon>
        <taxon>eudicotyledons</taxon>
        <taxon>Gunneridae</taxon>
        <taxon>Pentapetalae</taxon>
        <taxon>rosids</taxon>
        <taxon>fabids</taxon>
        <taxon>Malpighiales</taxon>
        <taxon>Salicaceae</taxon>
        <taxon>Saliceae</taxon>
        <taxon>Salix</taxon>
    </lineage>
</organism>
<gene>
    <name evidence="6" type="ORF">DKX38_021164</name>
</gene>
<protein>
    <recommendedName>
        <fullName evidence="5">Peptide chain release factor domain-containing protein</fullName>
    </recommendedName>
</protein>
<evidence type="ECO:0000256" key="2">
    <source>
        <dbReference type="ARBA" id="ARBA00022481"/>
    </source>
</evidence>
<dbReference type="SMART" id="SM00937">
    <property type="entry name" value="PCRF"/>
    <property type="match status" value="1"/>
</dbReference>
<dbReference type="Gene3D" id="3.30.160.20">
    <property type="match status" value="1"/>
</dbReference>